<dbReference type="Proteomes" id="UP000321301">
    <property type="component" value="Unassembled WGS sequence"/>
</dbReference>
<dbReference type="EMBL" id="BJYV01000001">
    <property type="protein sequence ID" value="GEO20019.1"/>
    <property type="molecule type" value="Genomic_DNA"/>
</dbReference>
<protein>
    <submittedName>
        <fullName evidence="1">Uncharacterized protein</fullName>
    </submittedName>
</protein>
<keyword evidence="2" id="KW-1185">Reference proteome</keyword>
<accession>A0A512C735</accession>
<evidence type="ECO:0000313" key="1">
    <source>
        <dbReference type="EMBL" id="GEO20019.1"/>
    </source>
</evidence>
<comment type="caution">
    <text evidence="1">The sequence shown here is derived from an EMBL/GenBank/DDBJ whole genome shotgun (WGS) entry which is preliminary data.</text>
</comment>
<organism evidence="1 2">
    <name type="scientific">Cyclobacterium qasimii</name>
    <dbReference type="NCBI Taxonomy" id="1350429"/>
    <lineage>
        <taxon>Bacteria</taxon>
        <taxon>Pseudomonadati</taxon>
        <taxon>Bacteroidota</taxon>
        <taxon>Cytophagia</taxon>
        <taxon>Cytophagales</taxon>
        <taxon>Cyclobacteriaceae</taxon>
        <taxon>Cyclobacterium</taxon>
    </lineage>
</organism>
<name>A0A512C735_9BACT</name>
<proteinExistence type="predicted"/>
<dbReference type="AlphaFoldDB" id="A0A512C735"/>
<reference evidence="1 2" key="1">
    <citation type="submission" date="2019-07" db="EMBL/GenBank/DDBJ databases">
        <title>Whole genome shotgun sequence of Cyclobacterium qasimii NBRC 106168.</title>
        <authorList>
            <person name="Hosoyama A."/>
            <person name="Uohara A."/>
            <person name="Ohji S."/>
            <person name="Ichikawa N."/>
        </authorList>
    </citation>
    <scope>NUCLEOTIDE SEQUENCE [LARGE SCALE GENOMIC DNA]</scope>
    <source>
        <strain evidence="1 2">NBRC 106168</strain>
    </source>
</reference>
<evidence type="ECO:0000313" key="2">
    <source>
        <dbReference type="Proteomes" id="UP000321301"/>
    </source>
</evidence>
<sequence length="218" mass="25649">MLTYDKMKLPFIIYLLFLSFLSFGQEIVIPNGYELIAEDIGDLDKDQICEKVLVFETSEPSEYGNVREIQVLKYSNGKWQVWKKSSNAILKSQEGGVMGDPFEEIAIENGILTISFSGGSSWKWFYKDKYRFQNEEFELIGHTSIYGRNCDYWASFDFNISTGKIIYEKEYEDCEKDQEIYKTEVEEFFYKGLKINLNNRNLDKVKLTTPKYQEDLYL</sequence>
<gene>
    <name evidence="1" type="ORF">CQA01_05530</name>
</gene>